<dbReference type="AlphaFoldDB" id="A0A9W6FIT1"/>
<organism evidence="2 3">
    <name type="scientific">Sellimonas catena</name>
    <dbReference type="NCBI Taxonomy" id="2994035"/>
    <lineage>
        <taxon>Bacteria</taxon>
        <taxon>Bacillati</taxon>
        <taxon>Bacillota</taxon>
        <taxon>Clostridia</taxon>
        <taxon>Lachnospirales</taxon>
        <taxon>Lachnospiraceae</taxon>
        <taxon>Sellimonas</taxon>
    </lineage>
</organism>
<evidence type="ECO:0000313" key="4">
    <source>
        <dbReference type="Proteomes" id="UP001145145"/>
    </source>
</evidence>
<dbReference type="Proteomes" id="UP001145145">
    <property type="component" value="Unassembled WGS sequence"/>
</dbReference>
<dbReference type="Proteomes" id="UP001145094">
    <property type="component" value="Unassembled WGS sequence"/>
</dbReference>
<dbReference type="EMBL" id="BSBO01000002">
    <property type="protein sequence ID" value="GLG03105.1"/>
    <property type="molecule type" value="Genomic_DNA"/>
</dbReference>
<evidence type="ECO:0000313" key="1">
    <source>
        <dbReference type="EMBL" id="GLG03105.1"/>
    </source>
</evidence>
<accession>A0A9W6FIT1</accession>
<reference evidence="2" key="4">
    <citation type="submission" date="2022-11" db="EMBL/GenBank/DDBJ databases">
        <title>Draft genome sequence of Sellimonas catena strain 18CBH55.</title>
        <authorList>
            <person name="Atsushi H."/>
            <person name="Moriya O."/>
            <person name="Mitsuo S."/>
        </authorList>
    </citation>
    <scope>NUCLEOTIDE SEQUENCE</scope>
    <source>
        <strain evidence="2">18CBH55</strain>
    </source>
</reference>
<proteinExistence type="predicted"/>
<name>A0A9W6FIT1_9FIRM</name>
<reference evidence="1" key="1">
    <citation type="submission" date="2022-11" db="EMBL/GenBank/DDBJ databases">
        <title>Draft genome sequence of Sellimonas catena strain 12EGH17.</title>
        <authorList>
            <person name="Hisatomi A."/>
            <person name="Ohkuma M."/>
            <person name="Sakamoto M."/>
        </authorList>
    </citation>
    <scope>NUCLEOTIDE SEQUENCE</scope>
    <source>
        <strain evidence="1">12EGH17</strain>
    </source>
</reference>
<reference evidence="2 4" key="5">
    <citation type="journal article" date="2023" name="Int. J. Syst. Evol. Microbiol.">
        <title>Sellimonas catena sp. nov., isolated from human faeces.</title>
        <authorList>
            <person name="Hisatomi A."/>
            <person name="Ohkuma M."/>
            <person name="Sakamoto M."/>
        </authorList>
    </citation>
    <scope>NUCLEOTIDE SEQUENCE</scope>
    <source>
        <strain evidence="1 4">12EGH17</strain>
        <strain evidence="2">18CBH55</strain>
    </source>
</reference>
<dbReference type="EMBL" id="BSCH01000021">
    <property type="protein sequence ID" value="GLG91447.1"/>
    <property type="molecule type" value="Genomic_DNA"/>
</dbReference>
<keyword evidence="4" id="KW-1185">Reference proteome</keyword>
<reference evidence="2" key="3">
    <citation type="submission" date="2022-11" db="EMBL/GenBank/DDBJ databases">
        <title>Draft genome sequence of Sellimonas catena strain 18CBH55.</title>
        <authorList>
            <person name="Hisatomi A."/>
            <person name="Ohkuma M."/>
            <person name="Sakamoto M."/>
        </authorList>
    </citation>
    <scope>NUCLEOTIDE SEQUENCE</scope>
    <source>
        <strain evidence="2">18CBH55</strain>
    </source>
</reference>
<protein>
    <submittedName>
        <fullName evidence="2">Uncharacterized protein</fullName>
    </submittedName>
</protein>
<evidence type="ECO:0000313" key="3">
    <source>
        <dbReference type="Proteomes" id="UP001145094"/>
    </source>
</evidence>
<sequence length="60" mass="6982">MFIRNTYIKMGDYTGITKAVCVIMNRNDEKQTAKEKIHGNVINRTGTEGKFLSGTWNYHW</sequence>
<gene>
    <name evidence="1" type="ORF">Selli1_02790</name>
    <name evidence="2" type="ORF">Selli2_28740</name>
</gene>
<evidence type="ECO:0000313" key="2">
    <source>
        <dbReference type="EMBL" id="GLG91447.1"/>
    </source>
</evidence>
<reference evidence="1" key="2">
    <citation type="submission" date="2022-11" db="EMBL/GenBank/DDBJ databases">
        <title>Draft genome sequence of Sellimonas catena strain 12EGH17.</title>
        <authorList>
            <person name="Atsushi H."/>
            <person name="Moriya O."/>
            <person name="Mitsuo S."/>
        </authorList>
    </citation>
    <scope>NUCLEOTIDE SEQUENCE</scope>
    <source>
        <strain evidence="1">12EGH17</strain>
    </source>
</reference>
<comment type="caution">
    <text evidence="2">The sequence shown here is derived from an EMBL/GenBank/DDBJ whole genome shotgun (WGS) entry which is preliminary data.</text>
</comment>